<evidence type="ECO:0000313" key="2">
    <source>
        <dbReference type="EMBL" id="KAF2645203.1"/>
    </source>
</evidence>
<feature type="compositionally biased region" description="Low complexity" evidence="1">
    <location>
        <begin position="23"/>
        <end position="39"/>
    </location>
</feature>
<feature type="compositionally biased region" description="Acidic residues" evidence="1">
    <location>
        <begin position="181"/>
        <end position="199"/>
    </location>
</feature>
<keyword evidence="3" id="KW-1185">Reference proteome</keyword>
<proteinExistence type="predicted"/>
<reference evidence="2" key="1">
    <citation type="journal article" date="2020" name="Stud. Mycol.">
        <title>101 Dothideomycetes genomes: a test case for predicting lifestyles and emergence of pathogens.</title>
        <authorList>
            <person name="Haridas S."/>
            <person name="Albert R."/>
            <person name="Binder M."/>
            <person name="Bloem J."/>
            <person name="Labutti K."/>
            <person name="Salamov A."/>
            <person name="Andreopoulos B."/>
            <person name="Baker S."/>
            <person name="Barry K."/>
            <person name="Bills G."/>
            <person name="Bluhm B."/>
            <person name="Cannon C."/>
            <person name="Castanera R."/>
            <person name="Culley D."/>
            <person name="Daum C."/>
            <person name="Ezra D."/>
            <person name="Gonzalez J."/>
            <person name="Henrissat B."/>
            <person name="Kuo A."/>
            <person name="Liang C."/>
            <person name="Lipzen A."/>
            <person name="Lutzoni F."/>
            <person name="Magnuson J."/>
            <person name="Mondo S."/>
            <person name="Nolan M."/>
            <person name="Ohm R."/>
            <person name="Pangilinan J."/>
            <person name="Park H.-J."/>
            <person name="Ramirez L."/>
            <person name="Alfaro M."/>
            <person name="Sun H."/>
            <person name="Tritt A."/>
            <person name="Yoshinaga Y."/>
            <person name="Zwiers L.-H."/>
            <person name="Turgeon B."/>
            <person name="Goodwin S."/>
            <person name="Spatafora J."/>
            <person name="Crous P."/>
            <person name="Grigoriev I."/>
        </authorList>
    </citation>
    <scope>NUCLEOTIDE SEQUENCE</scope>
    <source>
        <strain evidence="2">CBS 473.64</strain>
    </source>
</reference>
<dbReference type="Proteomes" id="UP000799753">
    <property type="component" value="Unassembled WGS sequence"/>
</dbReference>
<dbReference type="EMBL" id="MU006777">
    <property type="protein sequence ID" value="KAF2645203.1"/>
    <property type="molecule type" value="Genomic_DNA"/>
</dbReference>
<protein>
    <submittedName>
        <fullName evidence="2">Uncharacterized protein</fullName>
    </submittedName>
</protein>
<evidence type="ECO:0000256" key="1">
    <source>
        <dbReference type="SAM" id="MobiDB-lite"/>
    </source>
</evidence>
<organism evidence="2 3">
    <name type="scientific">Massarina eburnea CBS 473.64</name>
    <dbReference type="NCBI Taxonomy" id="1395130"/>
    <lineage>
        <taxon>Eukaryota</taxon>
        <taxon>Fungi</taxon>
        <taxon>Dikarya</taxon>
        <taxon>Ascomycota</taxon>
        <taxon>Pezizomycotina</taxon>
        <taxon>Dothideomycetes</taxon>
        <taxon>Pleosporomycetidae</taxon>
        <taxon>Pleosporales</taxon>
        <taxon>Massarineae</taxon>
        <taxon>Massarinaceae</taxon>
        <taxon>Massarina</taxon>
    </lineage>
</organism>
<name>A0A6A6SES4_9PLEO</name>
<accession>A0A6A6SES4</accession>
<evidence type="ECO:0000313" key="3">
    <source>
        <dbReference type="Proteomes" id="UP000799753"/>
    </source>
</evidence>
<dbReference type="AlphaFoldDB" id="A0A6A6SES4"/>
<sequence>MSQSDQNPAIYAAMSGNSVKVSLQPSSLLSPPLSTMSPMPNSPFAPSSKANPRINEKPIELGNRLELLTLTNRKGVEMMKQFLIDNGEQLSQFAAEKRKGEAMARKIQQMQENYIALNGSTRSKTTGKRKRADEVVAPSNATAPPSNDWVYYGANLYGPWDYYMGLKYPHQDYQEVVGSSDGEDVDMKEDEDVGLDDKEDISTNEGDDIGMDDGYWYGENYLYLIPS</sequence>
<gene>
    <name evidence="2" type="ORF">P280DRAFT_531178</name>
</gene>
<feature type="region of interest" description="Disordered" evidence="1">
    <location>
        <begin position="23"/>
        <end position="53"/>
    </location>
</feature>
<feature type="region of interest" description="Disordered" evidence="1">
    <location>
        <begin position="178"/>
        <end position="209"/>
    </location>
</feature>